<feature type="domain" description="CheW-like" evidence="1">
    <location>
        <begin position="40"/>
        <end position="189"/>
    </location>
</feature>
<proteinExistence type="predicted"/>
<protein>
    <submittedName>
        <fullName evidence="2">Chemotaxis protein CheW</fullName>
    </submittedName>
</protein>
<reference evidence="2 3" key="1">
    <citation type="journal article" date="2009" name="Int. J. Syst. Evol. Microbiol.">
        <title>Transfer of Teichococcus ludipueritiae and Muricoccus roseus to the genus Roseomonas, as Roseomonas ludipueritiae comb. nov. and Roseomonas rosea comb. nov., respectively, and emended description of the genus Roseomonas.</title>
        <authorList>
            <person name="Sanchez-Porro C."/>
            <person name="Gallego V."/>
            <person name="Busse H.J."/>
            <person name="Kampfer P."/>
            <person name="Ventosa A."/>
        </authorList>
    </citation>
    <scope>NUCLEOTIDE SEQUENCE [LARGE SCALE GENOMIC DNA]</scope>
    <source>
        <strain evidence="2 3">DSM 14915</strain>
    </source>
</reference>
<dbReference type="Pfam" id="PF01584">
    <property type="entry name" value="CheW"/>
    <property type="match status" value="1"/>
</dbReference>
<name>A0ABR7REJ2_9PROT</name>
<accession>A0ABR7REJ2</accession>
<dbReference type="Gene3D" id="2.40.50.180">
    <property type="entry name" value="CheA-289, Domain 4"/>
    <property type="match status" value="1"/>
</dbReference>
<dbReference type="InterPro" id="IPR036061">
    <property type="entry name" value="CheW-like_dom_sf"/>
</dbReference>
<keyword evidence="3" id="KW-1185">Reference proteome</keyword>
<evidence type="ECO:0000313" key="3">
    <source>
        <dbReference type="Proteomes" id="UP000603940"/>
    </source>
</evidence>
<dbReference type="SMART" id="SM00260">
    <property type="entry name" value="CheW"/>
    <property type="match status" value="1"/>
</dbReference>
<dbReference type="InterPro" id="IPR002545">
    <property type="entry name" value="CheW-lke_dom"/>
</dbReference>
<comment type="caution">
    <text evidence="2">The sequence shown here is derived from an EMBL/GenBank/DDBJ whole genome shotgun (WGS) entry which is preliminary data.</text>
</comment>
<dbReference type="PROSITE" id="PS50851">
    <property type="entry name" value="CHEW"/>
    <property type="match status" value="1"/>
</dbReference>
<dbReference type="Gene3D" id="2.30.30.40">
    <property type="entry name" value="SH3 Domains"/>
    <property type="match status" value="1"/>
</dbReference>
<sequence length="201" mass="20617">MPLRILPLPQGGENRAARILDARTRHLATRGAARETGPVSPPLLLCTLGNEAYGLPLTSVAQVVPFAPCTPAPGQPAAMLGFHGRAGQIFTVLDLGLALGMAKGRDGGHLLLLRHAPRRFALRVDRALSAADALPLVEAEATQDAPGQPAAPRHGAIASHAMAPAGMAAPGTALVGVIDLDRLLRPFLAGARNTDPASTGA</sequence>
<dbReference type="EMBL" id="JACTUZ010000268">
    <property type="protein sequence ID" value="MBC9180262.1"/>
    <property type="molecule type" value="Genomic_DNA"/>
</dbReference>
<gene>
    <name evidence="2" type="ORF">IBL25_25280</name>
</gene>
<dbReference type="RefSeq" id="WP_187781214.1">
    <property type="nucleotide sequence ID" value="NZ_JACTUZ010000268.1"/>
</dbReference>
<evidence type="ECO:0000259" key="1">
    <source>
        <dbReference type="PROSITE" id="PS50851"/>
    </source>
</evidence>
<dbReference type="SUPFAM" id="SSF50341">
    <property type="entry name" value="CheW-like"/>
    <property type="match status" value="1"/>
</dbReference>
<dbReference type="Proteomes" id="UP000603940">
    <property type="component" value="Unassembled WGS sequence"/>
</dbReference>
<organism evidence="2 3">
    <name type="scientific">Pseudoroseomonas ludipueritiae</name>
    <dbReference type="NCBI Taxonomy" id="198093"/>
    <lineage>
        <taxon>Bacteria</taxon>
        <taxon>Pseudomonadati</taxon>
        <taxon>Pseudomonadota</taxon>
        <taxon>Alphaproteobacteria</taxon>
        <taxon>Acetobacterales</taxon>
        <taxon>Acetobacteraceae</taxon>
        <taxon>Pseudoroseomonas</taxon>
    </lineage>
</organism>
<evidence type="ECO:0000313" key="2">
    <source>
        <dbReference type="EMBL" id="MBC9180262.1"/>
    </source>
</evidence>